<protein>
    <submittedName>
        <fullName evidence="7">Uncharacterized protein</fullName>
    </submittedName>
</protein>
<dbReference type="GO" id="GO:0004553">
    <property type="term" value="F:hydrolase activity, hydrolyzing O-glycosyl compounds"/>
    <property type="evidence" value="ECO:0007669"/>
    <property type="project" value="InterPro"/>
</dbReference>
<dbReference type="OrthoDB" id="272289at2759"/>
<dbReference type="InterPro" id="IPR023296">
    <property type="entry name" value="Glyco_hydro_beta-prop_sf"/>
</dbReference>
<proteinExistence type="inferred from homology"/>
<dbReference type="Proteomes" id="UP000053029">
    <property type="component" value="Unassembled WGS sequence"/>
</dbReference>
<dbReference type="Gene3D" id="2.115.10.20">
    <property type="entry name" value="Glycosyl hydrolase domain, family 43"/>
    <property type="match status" value="1"/>
</dbReference>
<dbReference type="AlphaFoldDB" id="A0A0D2HIB0"/>
<evidence type="ECO:0000313" key="8">
    <source>
        <dbReference type="Proteomes" id="UP000053029"/>
    </source>
</evidence>
<evidence type="ECO:0000256" key="6">
    <source>
        <dbReference type="SAM" id="MobiDB-lite"/>
    </source>
</evidence>
<evidence type="ECO:0000256" key="2">
    <source>
        <dbReference type="ARBA" id="ARBA00022729"/>
    </source>
</evidence>
<evidence type="ECO:0000256" key="5">
    <source>
        <dbReference type="RuleBase" id="RU361187"/>
    </source>
</evidence>
<evidence type="ECO:0000313" key="7">
    <source>
        <dbReference type="EMBL" id="KIW84199.1"/>
    </source>
</evidence>
<dbReference type="Pfam" id="PF04616">
    <property type="entry name" value="Glyco_hydro_43"/>
    <property type="match status" value="1"/>
</dbReference>
<dbReference type="InterPro" id="IPR006710">
    <property type="entry name" value="Glyco_hydro_43"/>
</dbReference>
<feature type="region of interest" description="Disordered" evidence="6">
    <location>
        <begin position="325"/>
        <end position="351"/>
    </location>
</feature>
<evidence type="ECO:0000256" key="4">
    <source>
        <dbReference type="ARBA" id="ARBA00023295"/>
    </source>
</evidence>
<organism evidence="7 8">
    <name type="scientific">Fonsecaea pedrosoi CBS 271.37</name>
    <dbReference type="NCBI Taxonomy" id="1442368"/>
    <lineage>
        <taxon>Eukaryota</taxon>
        <taxon>Fungi</taxon>
        <taxon>Dikarya</taxon>
        <taxon>Ascomycota</taxon>
        <taxon>Pezizomycotina</taxon>
        <taxon>Eurotiomycetes</taxon>
        <taxon>Chaetothyriomycetidae</taxon>
        <taxon>Chaetothyriales</taxon>
        <taxon>Herpotrichiellaceae</taxon>
        <taxon>Fonsecaea</taxon>
    </lineage>
</organism>
<evidence type="ECO:0000256" key="1">
    <source>
        <dbReference type="ARBA" id="ARBA00009865"/>
    </source>
</evidence>
<dbReference type="GO" id="GO:0005975">
    <property type="term" value="P:carbohydrate metabolic process"/>
    <property type="evidence" value="ECO:0007669"/>
    <property type="project" value="InterPro"/>
</dbReference>
<dbReference type="CDD" id="cd18820">
    <property type="entry name" value="GH43_LbAraf43-like"/>
    <property type="match status" value="1"/>
</dbReference>
<dbReference type="RefSeq" id="XP_013288007.1">
    <property type="nucleotide sequence ID" value="XM_013432553.1"/>
</dbReference>
<gene>
    <name evidence="7" type="ORF">Z517_03448</name>
</gene>
<evidence type="ECO:0000256" key="3">
    <source>
        <dbReference type="ARBA" id="ARBA00022801"/>
    </source>
</evidence>
<dbReference type="PANTHER" id="PTHR43817:SF1">
    <property type="entry name" value="HYDROLASE, FAMILY 43, PUTATIVE (AFU_ORTHOLOGUE AFUA_3G01660)-RELATED"/>
    <property type="match status" value="1"/>
</dbReference>
<keyword evidence="4 5" id="KW-0326">Glycosidase</keyword>
<keyword evidence="3 5" id="KW-0378">Hydrolase</keyword>
<dbReference type="GeneID" id="25302938"/>
<reference evidence="7 8" key="1">
    <citation type="submission" date="2015-01" db="EMBL/GenBank/DDBJ databases">
        <title>The Genome Sequence of Fonsecaea pedrosoi CBS 271.37.</title>
        <authorList>
            <consortium name="The Broad Institute Genomics Platform"/>
            <person name="Cuomo C."/>
            <person name="de Hoog S."/>
            <person name="Gorbushina A."/>
            <person name="Stielow B."/>
            <person name="Teixiera M."/>
            <person name="Abouelleil A."/>
            <person name="Chapman S.B."/>
            <person name="Priest M."/>
            <person name="Young S.K."/>
            <person name="Wortman J."/>
            <person name="Nusbaum C."/>
            <person name="Birren B."/>
        </authorList>
    </citation>
    <scope>NUCLEOTIDE SEQUENCE [LARGE SCALE GENOMIC DNA]</scope>
    <source>
        <strain evidence="7 8">CBS 271.37</strain>
    </source>
</reference>
<comment type="similarity">
    <text evidence="1 5">Belongs to the glycosyl hydrolase 43 family.</text>
</comment>
<dbReference type="VEuPathDB" id="FungiDB:Z517_03448"/>
<dbReference type="SUPFAM" id="SSF75005">
    <property type="entry name" value="Arabinanase/levansucrase/invertase"/>
    <property type="match status" value="1"/>
</dbReference>
<keyword evidence="2" id="KW-0732">Signal</keyword>
<name>A0A0D2HIB0_9EURO</name>
<dbReference type="EMBL" id="KN846970">
    <property type="protein sequence ID" value="KIW84199.1"/>
    <property type="molecule type" value="Genomic_DNA"/>
</dbReference>
<dbReference type="HOGENOM" id="CLU_009397_0_0_1"/>
<sequence length="373" mass="41709">MSNQIIADTDTPDPWMVAAHNRFYLTFTCGDRVEIWMSHSMENFRNCKKIIAWKPPPATPWVVDIWAPELHYLEGKWYIYFCGAHPEVGNPSHRTLLLRSRSQDPMEAGAWEFLGQMKGLPDHWNIDATVFYLPRTGKLYCCYSGWPLGDYSDRQQDLFLIELENPELARAETLTCISRAELPWERADGGTHGVNEGPTFVSIPGFEGIIYSANGSWTSDYRLAVLELVDGADPLKESSWRKRPTPLLISDGDKGGPFGPGHASFIASPYGDGRVYCIYHATEHQGQGWSNRKARVLMFGPEHFHPRAQPMCCALSVSGQWSGGVSASHSGGRARNVSEQGAGASSPHVREQRRASLVDKLGGSLWKKLRAWT</sequence>
<accession>A0A0D2HIB0</accession>
<dbReference type="PANTHER" id="PTHR43817">
    <property type="entry name" value="GLYCOSYL HYDROLASE"/>
    <property type="match status" value="1"/>
</dbReference>
<keyword evidence="8" id="KW-1185">Reference proteome</keyword>
<dbReference type="STRING" id="1442368.A0A0D2HIB0"/>